<evidence type="ECO:0000256" key="1">
    <source>
        <dbReference type="ARBA" id="ARBA00022737"/>
    </source>
</evidence>
<keyword evidence="2" id="KW-1133">Transmembrane helix</keyword>
<dbReference type="InterPro" id="IPR031778">
    <property type="entry name" value="Sortilin_N"/>
</dbReference>
<sequence length="308" mass="34909">MSKLKNKNRAFFLTIIVVLSSFTALFFYVSRPTSIETYNKEINELEDAIQSEKKEEAEPPKEPTQKQTDVLIKGEKVYVTYDSGENWVEVPERLEEIQFGEYTPSYENGLMEQSYFITKENTSFLYENLGLKLLQTVDQGKTWQKYDISQENAGIRFRKIAFLSKDFGYVIYSGGRVVRQEGTVAYLTQDGGKTWEETAGIDQTSLIQDGGFIDERTGFLSFGTAAPNLRITKDGGASWQAATIQVPEKYKAIFLVAEMPYKVGEQLEVLLNQGEVGDYQGGLVKGKFISKDNGENWVFDREVEPDGE</sequence>
<dbReference type="InterPro" id="IPR015943">
    <property type="entry name" value="WD40/YVTN_repeat-like_dom_sf"/>
</dbReference>
<protein>
    <recommendedName>
        <fullName evidence="3">Sortilin N-terminal domain-containing protein</fullName>
    </recommendedName>
</protein>
<dbReference type="Proteomes" id="UP000094469">
    <property type="component" value="Unassembled WGS sequence"/>
</dbReference>
<keyword evidence="5" id="KW-1185">Reference proteome</keyword>
<gene>
    <name evidence="4" type="ORF">BCR24_05015</name>
</gene>
<dbReference type="Pfam" id="PF15902">
    <property type="entry name" value="Sortilin-Vps10"/>
    <property type="match status" value="1"/>
</dbReference>
<accession>A0A1E5HB55</accession>
<keyword evidence="2" id="KW-0472">Membrane</keyword>
<evidence type="ECO:0000313" key="4">
    <source>
        <dbReference type="EMBL" id="OEG22065.1"/>
    </source>
</evidence>
<organism evidence="4 5">
    <name type="scientific">Enterococcus ureilyticus</name>
    <dbReference type="NCBI Taxonomy" id="1131292"/>
    <lineage>
        <taxon>Bacteria</taxon>
        <taxon>Bacillati</taxon>
        <taxon>Bacillota</taxon>
        <taxon>Bacilli</taxon>
        <taxon>Lactobacillales</taxon>
        <taxon>Enterococcaceae</taxon>
        <taxon>Enterococcus</taxon>
    </lineage>
</organism>
<dbReference type="STRING" id="1131292.BCR24_05015"/>
<dbReference type="RefSeq" id="WP_069640625.1">
    <property type="nucleotide sequence ID" value="NZ_JAFBEZ010000021.1"/>
</dbReference>
<dbReference type="EMBL" id="MIKC01000034">
    <property type="protein sequence ID" value="OEG22065.1"/>
    <property type="molecule type" value="Genomic_DNA"/>
</dbReference>
<dbReference type="CDD" id="cd15482">
    <property type="entry name" value="Sialidase_non-viral"/>
    <property type="match status" value="1"/>
</dbReference>
<evidence type="ECO:0000259" key="3">
    <source>
        <dbReference type="Pfam" id="PF15902"/>
    </source>
</evidence>
<evidence type="ECO:0000313" key="5">
    <source>
        <dbReference type="Proteomes" id="UP000094469"/>
    </source>
</evidence>
<keyword evidence="2" id="KW-0812">Transmembrane</keyword>
<name>A0A1E5HB55_9ENTE</name>
<keyword evidence="1" id="KW-0677">Repeat</keyword>
<feature type="transmembrane region" description="Helical" evidence="2">
    <location>
        <begin position="12"/>
        <end position="30"/>
    </location>
</feature>
<dbReference type="AlphaFoldDB" id="A0A1E5HB55"/>
<dbReference type="Gene3D" id="2.130.10.10">
    <property type="entry name" value="YVTN repeat-like/Quinoprotein amine dehydrogenase"/>
    <property type="match status" value="1"/>
</dbReference>
<proteinExistence type="predicted"/>
<comment type="caution">
    <text evidence="4">The sequence shown here is derived from an EMBL/GenBank/DDBJ whole genome shotgun (WGS) entry which is preliminary data.</text>
</comment>
<reference evidence="5" key="1">
    <citation type="submission" date="2016-09" db="EMBL/GenBank/DDBJ databases">
        <authorList>
            <person name="Gulvik C.A."/>
        </authorList>
    </citation>
    <scope>NUCLEOTIDE SEQUENCE [LARGE SCALE GENOMIC DNA]</scope>
    <source>
        <strain evidence="5">LMG 26676</strain>
    </source>
</reference>
<evidence type="ECO:0000256" key="2">
    <source>
        <dbReference type="SAM" id="Phobius"/>
    </source>
</evidence>
<feature type="domain" description="Sortilin N-terminal" evidence="3">
    <location>
        <begin position="76"/>
        <end position="198"/>
    </location>
</feature>
<dbReference type="SUPFAM" id="SSF110296">
    <property type="entry name" value="Oligoxyloglucan reducing end-specific cellobiohydrolase"/>
    <property type="match status" value="1"/>
</dbReference>